<keyword evidence="8 9" id="KW-0368">Histidine biosynthesis</keyword>
<feature type="modified residue" description="N6-(pyridoxal phosphate)lysine" evidence="9">
    <location>
        <position position="220"/>
    </location>
</feature>
<dbReference type="GO" id="GO:0030170">
    <property type="term" value="F:pyridoxal phosphate binding"/>
    <property type="evidence" value="ECO:0007669"/>
    <property type="project" value="InterPro"/>
</dbReference>
<reference evidence="11" key="1">
    <citation type="journal article" date="2021" name="PeerJ">
        <title>Extensive microbial diversity within the chicken gut microbiome revealed by metagenomics and culture.</title>
        <authorList>
            <person name="Gilroy R."/>
            <person name="Ravi A."/>
            <person name="Getino M."/>
            <person name="Pursley I."/>
            <person name="Horton D.L."/>
            <person name="Alikhan N.F."/>
            <person name="Baker D."/>
            <person name="Gharbi K."/>
            <person name="Hall N."/>
            <person name="Watson M."/>
            <person name="Adriaenssens E.M."/>
            <person name="Foster-Nyarko E."/>
            <person name="Jarju S."/>
            <person name="Secka A."/>
            <person name="Antonio M."/>
            <person name="Oren A."/>
            <person name="Chaudhuri R.R."/>
            <person name="La Ragione R."/>
            <person name="Hildebrand F."/>
            <person name="Pallen M.J."/>
        </authorList>
    </citation>
    <scope>NUCLEOTIDE SEQUENCE</scope>
    <source>
        <strain evidence="11">ChiGjej2B2-7701</strain>
    </source>
</reference>
<dbReference type="Gene3D" id="3.90.1150.10">
    <property type="entry name" value="Aspartate Aminotransferase, domain 1"/>
    <property type="match status" value="1"/>
</dbReference>
<evidence type="ECO:0000256" key="6">
    <source>
        <dbReference type="ARBA" id="ARBA00022679"/>
    </source>
</evidence>
<evidence type="ECO:0000256" key="2">
    <source>
        <dbReference type="ARBA" id="ARBA00007970"/>
    </source>
</evidence>
<dbReference type="NCBIfam" id="TIGR01141">
    <property type="entry name" value="hisC"/>
    <property type="match status" value="1"/>
</dbReference>
<dbReference type="SUPFAM" id="SSF53383">
    <property type="entry name" value="PLP-dependent transferases"/>
    <property type="match status" value="1"/>
</dbReference>
<evidence type="ECO:0000256" key="1">
    <source>
        <dbReference type="ARBA" id="ARBA00001933"/>
    </source>
</evidence>
<dbReference type="HAMAP" id="MF_01023">
    <property type="entry name" value="HisC_aminotrans_2"/>
    <property type="match status" value="1"/>
</dbReference>
<evidence type="ECO:0000256" key="5">
    <source>
        <dbReference type="ARBA" id="ARBA00022605"/>
    </source>
</evidence>
<comment type="pathway">
    <text evidence="9">Amino-acid biosynthesis; L-histidine biosynthesis; L-histidine from 5-phospho-alpha-D-ribose 1-diphosphate: step 7/9.</text>
</comment>
<evidence type="ECO:0000259" key="10">
    <source>
        <dbReference type="Pfam" id="PF00155"/>
    </source>
</evidence>
<feature type="domain" description="Aminotransferase class I/classII large" evidence="10">
    <location>
        <begin position="31"/>
        <end position="355"/>
    </location>
</feature>
<keyword evidence="7 9" id="KW-0663">Pyridoxal phosphate</keyword>
<dbReference type="InterPro" id="IPR004839">
    <property type="entry name" value="Aminotransferase_I/II_large"/>
</dbReference>
<dbReference type="InterPro" id="IPR015422">
    <property type="entry name" value="PyrdxlP-dep_Trfase_small"/>
</dbReference>
<evidence type="ECO:0000256" key="4">
    <source>
        <dbReference type="ARBA" id="ARBA00022576"/>
    </source>
</evidence>
<organism evidence="11 12">
    <name type="scientific">Collinsella ihumii</name>
    <dbReference type="NCBI Taxonomy" id="1720204"/>
    <lineage>
        <taxon>Bacteria</taxon>
        <taxon>Bacillati</taxon>
        <taxon>Actinomycetota</taxon>
        <taxon>Coriobacteriia</taxon>
        <taxon>Coriobacteriales</taxon>
        <taxon>Coriobacteriaceae</taxon>
        <taxon>Collinsella</taxon>
    </lineage>
</organism>
<comment type="similarity">
    <text evidence="2 9">Belongs to the class-II pyridoxal-phosphate-dependent aminotransferase family. Histidinol-phosphate aminotransferase subfamily.</text>
</comment>
<evidence type="ECO:0000313" key="11">
    <source>
        <dbReference type="EMBL" id="HJG29812.1"/>
    </source>
</evidence>
<evidence type="ECO:0000256" key="9">
    <source>
        <dbReference type="HAMAP-Rule" id="MF_01023"/>
    </source>
</evidence>
<dbReference type="InterPro" id="IPR015424">
    <property type="entry name" value="PyrdxlP-dep_Trfase"/>
</dbReference>
<dbReference type="CDD" id="cd00609">
    <property type="entry name" value="AAT_like"/>
    <property type="match status" value="1"/>
</dbReference>
<proteinExistence type="inferred from homology"/>
<keyword evidence="5 9" id="KW-0028">Amino-acid biosynthesis</keyword>
<dbReference type="GO" id="GO:0000105">
    <property type="term" value="P:L-histidine biosynthetic process"/>
    <property type="evidence" value="ECO:0007669"/>
    <property type="project" value="UniProtKB-UniRule"/>
</dbReference>
<dbReference type="InterPro" id="IPR015421">
    <property type="entry name" value="PyrdxlP-dep_Trfase_major"/>
</dbReference>
<name>A0A921IPT1_9ACTN</name>
<evidence type="ECO:0000313" key="12">
    <source>
        <dbReference type="Proteomes" id="UP000746751"/>
    </source>
</evidence>
<keyword evidence="6 9" id="KW-0808">Transferase</keyword>
<evidence type="ECO:0000256" key="3">
    <source>
        <dbReference type="ARBA" id="ARBA00011738"/>
    </source>
</evidence>
<comment type="subunit">
    <text evidence="3 9">Homodimer.</text>
</comment>
<evidence type="ECO:0000256" key="8">
    <source>
        <dbReference type="ARBA" id="ARBA00023102"/>
    </source>
</evidence>
<dbReference type="PANTHER" id="PTHR42885">
    <property type="entry name" value="HISTIDINOL-PHOSPHATE AMINOTRANSFERASE-RELATED"/>
    <property type="match status" value="1"/>
</dbReference>
<reference evidence="11" key="2">
    <citation type="submission" date="2021-09" db="EMBL/GenBank/DDBJ databases">
        <authorList>
            <person name="Gilroy R."/>
        </authorList>
    </citation>
    <scope>NUCLEOTIDE SEQUENCE</scope>
    <source>
        <strain evidence="11">ChiGjej2B2-7701</strain>
    </source>
</reference>
<dbReference type="PANTHER" id="PTHR42885:SF2">
    <property type="entry name" value="HISTIDINOL-PHOSPHATE AMINOTRANSFERASE"/>
    <property type="match status" value="1"/>
</dbReference>
<gene>
    <name evidence="9 11" type="primary">hisC</name>
    <name evidence="11" type="ORF">K8U80_00245</name>
</gene>
<dbReference type="GO" id="GO:0004400">
    <property type="term" value="F:histidinol-phosphate transaminase activity"/>
    <property type="evidence" value="ECO:0007669"/>
    <property type="project" value="UniProtKB-UniRule"/>
</dbReference>
<comment type="cofactor">
    <cofactor evidence="1 9">
        <name>pyridoxal 5'-phosphate</name>
        <dbReference type="ChEBI" id="CHEBI:597326"/>
    </cofactor>
</comment>
<dbReference type="InterPro" id="IPR005861">
    <property type="entry name" value="HisP_aminotrans"/>
</dbReference>
<evidence type="ECO:0000256" key="7">
    <source>
        <dbReference type="ARBA" id="ARBA00022898"/>
    </source>
</evidence>
<accession>A0A921IPT1</accession>
<dbReference type="AlphaFoldDB" id="A0A921IPT1"/>
<comment type="catalytic activity">
    <reaction evidence="9">
        <text>L-histidinol phosphate + 2-oxoglutarate = 3-(imidazol-4-yl)-2-oxopropyl phosphate + L-glutamate</text>
        <dbReference type="Rhea" id="RHEA:23744"/>
        <dbReference type="ChEBI" id="CHEBI:16810"/>
        <dbReference type="ChEBI" id="CHEBI:29985"/>
        <dbReference type="ChEBI" id="CHEBI:57766"/>
        <dbReference type="ChEBI" id="CHEBI:57980"/>
        <dbReference type="EC" id="2.6.1.9"/>
    </reaction>
</comment>
<dbReference type="Gene3D" id="3.40.640.10">
    <property type="entry name" value="Type I PLP-dependent aspartate aminotransferase-like (Major domain)"/>
    <property type="match status" value="1"/>
</dbReference>
<dbReference type="EC" id="2.6.1.9" evidence="9"/>
<dbReference type="Proteomes" id="UP000746751">
    <property type="component" value="Unassembled WGS sequence"/>
</dbReference>
<dbReference type="EMBL" id="DYVF01000002">
    <property type="protein sequence ID" value="HJG29812.1"/>
    <property type="molecule type" value="Genomic_DNA"/>
</dbReference>
<sequence length="363" mass="39248">MAELSERMRALVQPHLAGIEPYDPNFTPTRINLSANENTYPLPDGVRAAIDGALAATPLNRYPDPMSGALRDELAAWHGVARENVCVGNGGDELLYNFLLAFGGQGRTLLVCPPCFSEYEFFASLTQTSVRTVRRDRKTLRVDEKATLAAAQAADLVIVTSPNNPTGDALSVSFVAQLCRACPGMVMLDEAYIEFADAGYDACGLLASCPNLVILHTLSKAFGEAGIRCGYVIAAADAIEVFAAVRQIYSVNVLTQAAALAAAQMRDAFVPVVEKIRSERERMLAALESDERVQAWPSQGNFLLVRVDEASAIRRRLRDEHSILVRDFSAVPGLEGCLRITVGTPEENDEVLAALGALFDEEA</sequence>
<keyword evidence="4 9" id="KW-0032">Aminotransferase</keyword>
<comment type="caution">
    <text evidence="11">The sequence shown here is derived from an EMBL/GenBank/DDBJ whole genome shotgun (WGS) entry which is preliminary data.</text>
</comment>
<protein>
    <recommendedName>
        <fullName evidence="9">Histidinol-phosphate aminotransferase</fullName>
        <ecNumber evidence="9">2.6.1.9</ecNumber>
    </recommendedName>
    <alternativeName>
        <fullName evidence="9">Imidazole acetol-phosphate transaminase</fullName>
    </alternativeName>
</protein>
<dbReference type="Pfam" id="PF00155">
    <property type="entry name" value="Aminotran_1_2"/>
    <property type="match status" value="1"/>
</dbReference>